<evidence type="ECO:0000313" key="2">
    <source>
        <dbReference type="EMBL" id="MBC9717815.1"/>
    </source>
</evidence>
<feature type="transmembrane region" description="Helical" evidence="1">
    <location>
        <begin position="16"/>
        <end position="41"/>
    </location>
</feature>
<feature type="transmembrane region" description="Helical" evidence="1">
    <location>
        <begin position="47"/>
        <end position="66"/>
    </location>
</feature>
<feature type="transmembrane region" description="Helical" evidence="1">
    <location>
        <begin position="87"/>
        <end position="105"/>
    </location>
</feature>
<keyword evidence="1" id="KW-1133">Transmembrane helix</keyword>
<keyword evidence="3" id="KW-1185">Reference proteome</keyword>
<keyword evidence="1" id="KW-0812">Transmembrane</keyword>
<dbReference type="RefSeq" id="WP_187818260.1">
    <property type="nucleotide sequence ID" value="NZ_JACTVJ010000021.1"/>
</dbReference>
<sequence length="202" mass="21304">METLQRLARRATGLSGYVLGAIVLMVLAAAVSWSGMLLVFAEQAIPGWQAGAGLFSAGLGLLWMRSKRIRRAPDTAATSLSARTRRLLILFVAATGLVGGLGAAGDLVEGAEYFVLEPSGPDGCRAVVRESTFLVIGNGEVYTTGAMGIVWHPVSSWRTDDGIRPIASGSYEMKWSREGGVLVVKDDGINPVMPALHTVDCG</sequence>
<keyword evidence="1" id="KW-0472">Membrane</keyword>
<gene>
    <name evidence="2" type="ORF">H9Y04_35320</name>
</gene>
<accession>A0ABR7SQP3</accession>
<dbReference type="Proteomes" id="UP000642284">
    <property type="component" value="Unassembled WGS sequence"/>
</dbReference>
<proteinExistence type="predicted"/>
<evidence type="ECO:0000256" key="1">
    <source>
        <dbReference type="SAM" id="Phobius"/>
    </source>
</evidence>
<reference evidence="2 3" key="1">
    <citation type="submission" date="2020-08" db="EMBL/GenBank/DDBJ databases">
        <title>Genemic of Streptomyces polyaspartic.</title>
        <authorList>
            <person name="Liu W."/>
        </authorList>
    </citation>
    <scope>NUCLEOTIDE SEQUENCE [LARGE SCALE GENOMIC DNA]</scope>
    <source>
        <strain evidence="2 3">TRM66268-LWL</strain>
    </source>
</reference>
<protein>
    <recommendedName>
        <fullName evidence="4">Lipoprotein</fullName>
    </recommendedName>
</protein>
<organism evidence="2 3">
    <name type="scientific">Streptomyces polyasparticus</name>
    <dbReference type="NCBI Taxonomy" id="2767826"/>
    <lineage>
        <taxon>Bacteria</taxon>
        <taxon>Bacillati</taxon>
        <taxon>Actinomycetota</taxon>
        <taxon>Actinomycetes</taxon>
        <taxon>Kitasatosporales</taxon>
        <taxon>Streptomycetaceae</taxon>
        <taxon>Streptomyces</taxon>
    </lineage>
</organism>
<comment type="caution">
    <text evidence="2">The sequence shown here is derived from an EMBL/GenBank/DDBJ whole genome shotgun (WGS) entry which is preliminary data.</text>
</comment>
<dbReference type="EMBL" id="JACTVJ010000021">
    <property type="protein sequence ID" value="MBC9717815.1"/>
    <property type="molecule type" value="Genomic_DNA"/>
</dbReference>
<evidence type="ECO:0008006" key="4">
    <source>
        <dbReference type="Google" id="ProtNLM"/>
    </source>
</evidence>
<name>A0ABR7SQP3_9ACTN</name>
<evidence type="ECO:0000313" key="3">
    <source>
        <dbReference type="Proteomes" id="UP000642284"/>
    </source>
</evidence>